<dbReference type="CDD" id="cd00685">
    <property type="entry name" value="Trans_IPPS_HT"/>
    <property type="match status" value="1"/>
</dbReference>
<evidence type="ECO:0000256" key="2">
    <source>
        <dbReference type="ARBA" id="ARBA00006706"/>
    </source>
</evidence>
<comment type="cofactor">
    <cofactor evidence="1">
        <name>Mg(2+)</name>
        <dbReference type="ChEBI" id="CHEBI:18420"/>
    </cofactor>
</comment>
<comment type="similarity">
    <text evidence="2 12">Belongs to the FPP/GGPP synthase family.</text>
</comment>
<dbReference type="GO" id="GO:0005737">
    <property type="term" value="C:cytoplasm"/>
    <property type="evidence" value="ECO:0007669"/>
    <property type="project" value="UniProtKB-ARBA"/>
</dbReference>
<dbReference type="OrthoDB" id="9805316at2"/>
<dbReference type="PROSITE" id="PS00723">
    <property type="entry name" value="POLYPRENYL_SYNTHASE_1"/>
    <property type="match status" value="1"/>
</dbReference>
<evidence type="ECO:0000256" key="8">
    <source>
        <dbReference type="ARBA" id="ARBA00023229"/>
    </source>
</evidence>
<dbReference type="GO" id="GO:0016114">
    <property type="term" value="P:terpenoid biosynthetic process"/>
    <property type="evidence" value="ECO:0007669"/>
    <property type="project" value="UniProtKB-ARBA"/>
</dbReference>
<dbReference type="PANTHER" id="PTHR43281">
    <property type="entry name" value="FARNESYL DIPHOSPHATE SYNTHASE"/>
    <property type="match status" value="1"/>
</dbReference>
<dbReference type="SFLD" id="SFLDS00005">
    <property type="entry name" value="Isoprenoid_Synthase_Type_I"/>
    <property type="match status" value="1"/>
</dbReference>
<dbReference type="InterPro" id="IPR053378">
    <property type="entry name" value="Prenyl_diphosphate_synthase"/>
</dbReference>
<organism evidence="13 14">
    <name type="scientific">Alkalicoccus urumqiensis</name>
    <name type="common">Bacillus urumqiensis</name>
    <dbReference type="NCBI Taxonomy" id="1548213"/>
    <lineage>
        <taxon>Bacteria</taxon>
        <taxon>Bacillati</taxon>
        <taxon>Bacillota</taxon>
        <taxon>Bacilli</taxon>
        <taxon>Bacillales</taxon>
        <taxon>Bacillaceae</taxon>
        <taxon>Alkalicoccus</taxon>
    </lineage>
</organism>
<keyword evidence="14" id="KW-1185">Reference proteome</keyword>
<comment type="caution">
    <text evidence="13">The sequence shown here is derived from an EMBL/GenBank/DDBJ whole genome shotgun (WGS) entry which is preliminary data.</text>
</comment>
<comment type="catalytic activity">
    <reaction evidence="11">
        <text>isopentenyl diphosphate + (2E)-geranyl diphosphate = (2E,6E)-farnesyl diphosphate + diphosphate</text>
        <dbReference type="Rhea" id="RHEA:19361"/>
        <dbReference type="ChEBI" id="CHEBI:33019"/>
        <dbReference type="ChEBI" id="CHEBI:58057"/>
        <dbReference type="ChEBI" id="CHEBI:128769"/>
        <dbReference type="ChEBI" id="CHEBI:175763"/>
        <dbReference type="EC" id="2.5.1.10"/>
    </reaction>
</comment>
<evidence type="ECO:0000256" key="6">
    <source>
        <dbReference type="ARBA" id="ARBA00022723"/>
    </source>
</evidence>
<protein>
    <recommendedName>
        <fullName evidence="4">Farnesyl diphosphate synthase</fullName>
        <ecNumber evidence="3">2.5.1.10</ecNumber>
    </recommendedName>
    <alternativeName>
        <fullName evidence="10">(2E,6E)-farnesyl diphosphate synthase</fullName>
    </alternativeName>
    <alternativeName>
        <fullName evidence="9">Geranyltranstransferase</fullName>
    </alternativeName>
</protein>
<dbReference type="GO" id="GO:0004337">
    <property type="term" value="F:(2E,6E)-farnesyl diphosphate synthase activity"/>
    <property type="evidence" value="ECO:0007669"/>
    <property type="project" value="UniProtKB-EC"/>
</dbReference>
<dbReference type="SUPFAM" id="SSF48576">
    <property type="entry name" value="Terpenoid synthases"/>
    <property type="match status" value="1"/>
</dbReference>
<dbReference type="NCBIfam" id="NF045485">
    <property type="entry name" value="FPPsyn"/>
    <property type="match status" value="1"/>
</dbReference>
<dbReference type="Gene3D" id="1.10.600.10">
    <property type="entry name" value="Farnesyl Diphosphate Synthase"/>
    <property type="match status" value="1"/>
</dbReference>
<dbReference type="InterPro" id="IPR033749">
    <property type="entry name" value="Polyprenyl_synt_CS"/>
</dbReference>
<proteinExistence type="inferred from homology"/>
<evidence type="ECO:0000256" key="11">
    <source>
        <dbReference type="ARBA" id="ARBA00049399"/>
    </source>
</evidence>
<keyword evidence="5 12" id="KW-0808">Transferase</keyword>
<dbReference type="EMBL" id="PVNS01000002">
    <property type="protein sequence ID" value="PRO66713.1"/>
    <property type="molecule type" value="Genomic_DNA"/>
</dbReference>
<dbReference type="SFLD" id="SFLDG01017">
    <property type="entry name" value="Polyprenyl_Transferase_Like"/>
    <property type="match status" value="1"/>
</dbReference>
<keyword evidence="7" id="KW-0460">Magnesium</keyword>
<name>A0A2P6MKC0_ALKUR</name>
<reference evidence="13 14" key="1">
    <citation type="submission" date="2018-03" db="EMBL/GenBank/DDBJ databases">
        <title>Bacillus urumqiensis sp. nov., a moderately haloalkaliphilic bacterium isolated from a salt lake.</title>
        <authorList>
            <person name="Zhao B."/>
            <person name="Liao Z."/>
        </authorList>
    </citation>
    <scope>NUCLEOTIDE SEQUENCE [LARGE SCALE GENOMIC DNA]</scope>
    <source>
        <strain evidence="13 14">BZ-SZ-XJ18</strain>
    </source>
</reference>
<dbReference type="PROSITE" id="PS00444">
    <property type="entry name" value="POLYPRENYL_SYNTHASE_2"/>
    <property type="match status" value="1"/>
</dbReference>
<evidence type="ECO:0000256" key="4">
    <source>
        <dbReference type="ARBA" id="ARBA00015100"/>
    </source>
</evidence>
<evidence type="ECO:0000313" key="13">
    <source>
        <dbReference type="EMBL" id="PRO66713.1"/>
    </source>
</evidence>
<sequence>MARFPRCLRRNCNVTTDKLARFMEQYKSRVEALLLQSARKKETPQRLGEAMMYSLEAGGKRVRPLLLYAVLDCFRTAPEKGDAAACSLEMIHTYSLIHDDLPAMDDDDLRRGKPTSHRRFDEATAILAGDALLTRAFQLAADDRENSDEKKIRLLQLLTAASGAEGMVGGQMEDMQAEEQTEITSSELAAIHDHKTGDLLAVALQMGGVLSDCTEIEQSQLDRYGRCIGLAFQVKDDLLDVEGDEAEIGKPVGSDETNNKHTYVRLMGIEGAREFLDQLLRDALDALGHIDADTEILSDLARYIAQRTA</sequence>
<evidence type="ECO:0000256" key="3">
    <source>
        <dbReference type="ARBA" id="ARBA00012439"/>
    </source>
</evidence>
<evidence type="ECO:0000256" key="10">
    <source>
        <dbReference type="ARBA" id="ARBA00032873"/>
    </source>
</evidence>
<evidence type="ECO:0000256" key="12">
    <source>
        <dbReference type="RuleBase" id="RU004466"/>
    </source>
</evidence>
<dbReference type="FunFam" id="1.10.600.10:FF:000001">
    <property type="entry name" value="Geranylgeranyl diphosphate synthase"/>
    <property type="match status" value="1"/>
</dbReference>
<accession>A0A2P6MKC0</accession>
<dbReference type="GO" id="GO:0046872">
    <property type="term" value="F:metal ion binding"/>
    <property type="evidence" value="ECO:0007669"/>
    <property type="project" value="UniProtKB-KW"/>
</dbReference>
<keyword evidence="8" id="KW-0414">Isoprene biosynthesis</keyword>
<evidence type="ECO:0000256" key="1">
    <source>
        <dbReference type="ARBA" id="ARBA00001946"/>
    </source>
</evidence>
<evidence type="ECO:0000256" key="7">
    <source>
        <dbReference type="ARBA" id="ARBA00022842"/>
    </source>
</evidence>
<evidence type="ECO:0000256" key="9">
    <source>
        <dbReference type="ARBA" id="ARBA00032380"/>
    </source>
</evidence>
<dbReference type="Pfam" id="PF00348">
    <property type="entry name" value="polyprenyl_synt"/>
    <property type="match status" value="1"/>
</dbReference>
<dbReference type="EC" id="2.5.1.10" evidence="3"/>
<keyword evidence="6" id="KW-0479">Metal-binding</keyword>
<dbReference type="AlphaFoldDB" id="A0A2P6MKC0"/>
<dbReference type="InterPro" id="IPR000092">
    <property type="entry name" value="Polyprenyl_synt"/>
</dbReference>
<evidence type="ECO:0000313" key="14">
    <source>
        <dbReference type="Proteomes" id="UP000243650"/>
    </source>
</evidence>
<dbReference type="InterPro" id="IPR008949">
    <property type="entry name" value="Isoprenoid_synthase_dom_sf"/>
</dbReference>
<dbReference type="Proteomes" id="UP000243650">
    <property type="component" value="Unassembled WGS sequence"/>
</dbReference>
<gene>
    <name evidence="13" type="ORF">C6I21_01935</name>
</gene>
<evidence type="ECO:0000256" key="5">
    <source>
        <dbReference type="ARBA" id="ARBA00022679"/>
    </source>
</evidence>
<dbReference type="PANTHER" id="PTHR43281:SF1">
    <property type="entry name" value="FARNESYL DIPHOSPHATE SYNTHASE"/>
    <property type="match status" value="1"/>
</dbReference>